<accession>A0ABS8QMJ9</accession>
<proteinExistence type="predicted"/>
<dbReference type="Pfam" id="PF08671">
    <property type="entry name" value="SinI"/>
    <property type="match status" value="1"/>
</dbReference>
<dbReference type="InterPro" id="IPR036281">
    <property type="entry name" value="SinR/SinI_dimer_dom_sf"/>
</dbReference>
<dbReference type="EMBL" id="JAJODE010000064">
    <property type="protein sequence ID" value="MCD4840260.1"/>
    <property type="molecule type" value="Genomic_DNA"/>
</dbReference>
<reference evidence="2 3" key="1">
    <citation type="journal article" date="2023" name="Antonie Van Leeuwenhoek">
        <title>Unveiling the genomic potential of a novel thermostable glycoside hydrolases producing Neobacillus sedimentimangrovi UE25.</title>
        <authorList>
            <person name="Ejaz U."/>
            <person name="Saleem F."/>
            <person name="Rashid R."/>
            <person name="Hasan K.A."/>
            <person name="Syed M.N."/>
            <person name="Sohail M."/>
        </authorList>
    </citation>
    <scope>NUCLEOTIDE SEQUENCE [LARGE SCALE GENOMIC DNA]</scope>
    <source>
        <strain evidence="2 3">UE25</strain>
    </source>
</reference>
<dbReference type="Proteomes" id="UP001162836">
    <property type="component" value="Unassembled WGS sequence"/>
</dbReference>
<feature type="domain" description="Sin" evidence="1">
    <location>
        <begin position="1"/>
        <end position="37"/>
    </location>
</feature>
<evidence type="ECO:0000313" key="3">
    <source>
        <dbReference type="Proteomes" id="UP001162836"/>
    </source>
</evidence>
<dbReference type="InterPro" id="IPR010981">
    <property type="entry name" value="SinR/SinI_dimer_dom"/>
</dbReference>
<dbReference type="SUPFAM" id="SSF47406">
    <property type="entry name" value="SinR repressor dimerisation domain-like"/>
    <property type="match status" value="1"/>
</dbReference>
<comment type="caution">
    <text evidence="2">The sequence shown here is derived from an EMBL/GenBank/DDBJ whole genome shotgun (WGS) entry which is preliminary data.</text>
</comment>
<name>A0ABS8QMJ9_9BACI</name>
<keyword evidence="3" id="KW-1185">Reference proteome</keyword>
<protein>
    <submittedName>
        <fullName evidence="2">Anti-repressor SinI family protein</fullName>
    </submittedName>
</protein>
<gene>
    <name evidence="2" type="ORF">LRS37_15605</name>
</gene>
<sequence length="55" mass="6281">MNAQAEVIDLEWMDLILEAKKLGLSVEEIRAFFQEALSGEIFGTYNLRKKASCEM</sequence>
<evidence type="ECO:0000313" key="2">
    <source>
        <dbReference type="EMBL" id="MCD4840260.1"/>
    </source>
</evidence>
<evidence type="ECO:0000259" key="1">
    <source>
        <dbReference type="PROSITE" id="PS51500"/>
    </source>
</evidence>
<organism evidence="2 3">
    <name type="scientific">Neobacillus sedimentimangrovi</name>
    <dbReference type="NCBI Taxonomy" id="2699460"/>
    <lineage>
        <taxon>Bacteria</taxon>
        <taxon>Bacillati</taxon>
        <taxon>Bacillota</taxon>
        <taxon>Bacilli</taxon>
        <taxon>Bacillales</taxon>
        <taxon>Bacillaceae</taxon>
        <taxon>Neobacillus</taxon>
    </lineage>
</organism>
<dbReference type="PROSITE" id="PS51500">
    <property type="entry name" value="SIN"/>
    <property type="match status" value="1"/>
</dbReference>